<evidence type="ECO:0000256" key="5">
    <source>
        <dbReference type="ARBA" id="ARBA00022737"/>
    </source>
</evidence>
<evidence type="ECO:0000256" key="6">
    <source>
        <dbReference type="ARBA" id="ARBA00022823"/>
    </source>
</evidence>
<dbReference type="InterPro" id="IPR036625">
    <property type="entry name" value="E3-bd_dom_sf"/>
</dbReference>
<evidence type="ECO:0000256" key="10">
    <source>
        <dbReference type="RuleBase" id="RU003423"/>
    </source>
</evidence>
<dbReference type="PANTHER" id="PTHR43178">
    <property type="entry name" value="DIHYDROLIPOAMIDE ACETYLTRANSFERASE COMPONENT OF PYRUVATE DEHYDROGENASE COMPLEX"/>
    <property type="match status" value="1"/>
</dbReference>
<evidence type="ECO:0000256" key="8">
    <source>
        <dbReference type="ARBA" id="ARBA00025211"/>
    </source>
</evidence>
<evidence type="ECO:0000256" key="1">
    <source>
        <dbReference type="ARBA" id="ARBA00001938"/>
    </source>
</evidence>
<name>A0A6S6UHU8_9GAMM</name>
<dbReference type="AlphaFoldDB" id="A0A6S6UHU8"/>
<dbReference type="SUPFAM" id="SSF52777">
    <property type="entry name" value="CoA-dependent acyltransferases"/>
    <property type="match status" value="1"/>
</dbReference>
<dbReference type="InterPro" id="IPR004167">
    <property type="entry name" value="PSBD"/>
</dbReference>
<keyword evidence="13" id="KW-0670">Pyruvate</keyword>
<dbReference type="InterPro" id="IPR050743">
    <property type="entry name" value="2-oxoacid_DH_E2_comp"/>
</dbReference>
<dbReference type="InterPro" id="IPR001078">
    <property type="entry name" value="2-oxoacid_DH_actylTfrase"/>
</dbReference>
<dbReference type="GO" id="GO:0031405">
    <property type="term" value="F:lipoic acid binding"/>
    <property type="evidence" value="ECO:0007669"/>
    <property type="project" value="TreeGrafter"/>
</dbReference>
<feature type="domain" description="Peripheral subunit-binding (PSBD)" evidence="12">
    <location>
        <begin position="232"/>
        <end position="269"/>
    </location>
</feature>
<evidence type="ECO:0000256" key="4">
    <source>
        <dbReference type="ARBA" id="ARBA00022679"/>
    </source>
</evidence>
<dbReference type="PROSITE" id="PS50968">
    <property type="entry name" value="BIOTINYL_LIPOYL"/>
    <property type="match status" value="2"/>
</dbReference>
<dbReference type="InterPro" id="IPR011053">
    <property type="entry name" value="Single_hybrid_motif"/>
</dbReference>
<dbReference type="CDD" id="cd06849">
    <property type="entry name" value="lipoyl_domain"/>
    <property type="match status" value="2"/>
</dbReference>
<dbReference type="PANTHER" id="PTHR43178:SF2">
    <property type="entry name" value="DIHYDROLIPOYLLYSINE-RESIDUE ACETYLTRANSFERASE COMPONENT OF PYRUVATE DEHYDROGENASE COMPLEX"/>
    <property type="match status" value="1"/>
</dbReference>
<organism evidence="13">
    <name type="scientific">uncultured Thiotrichaceae bacterium</name>
    <dbReference type="NCBI Taxonomy" id="298394"/>
    <lineage>
        <taxon>Bacteria</taxon>
        <taxon>Pseudomonadati</taxon>
        <taxon>Pseudomonadota</taxon>
        <taxon>Gammaproteobacteria</taxon>
        <taxon>Thiotrichales</taxon>
        <taxon>Thiotrichaceae</taxon>
        <taxon>environmental samples</taxon>
    </lineage>
</organism>
<dbReference type="SUPFAM" id="SSF51230">
    <property type="entry name" value="Single hybrid motif"/>
    <property type="match status" value="2"/>
</dbReference>
<keyword evidence="7 10" id="KW-0012">Acyltransferase</keyword>
<comment type="cofactor">
    <cofactor evidence="1 10">
        <name>(R)-lipoate</name>
        <dbReference type="ChEBI" id="CHEBI:83088"/>
    </cofactor>
</comment>
<comment type="catalytic activity">
    <reaction evidence="9">
        <text>N(6)-[(R)-dihydrolipoyl]-L-lysyl-[protein] + acetyl-CoA = N(6)-[(R)-S(8)-acetyldihydrolipoyl]-L-lysyl-[protein] + CoA</text>
        <dbReference type="Rhea" id="RHEA:17017"/>
        <dbReference type="Rhea" id="RHEA-COMP:10475"/>
        <dbReference type="Rhea" id="RHEA-COMP:10478"/>
        <dbReference type="ChEBI" id="CHEBI:57287"/>
        <dbReference type="ChEBI" id="CHEBI:57288"/>
        <dbReference type="ChEBI" id="CHEBI:83100"/>
        <dbReference type="ChEBI" id="CHEBI:83111"/>
        <dbReference type="EC" id="2.3.1.12"/>
    </reaction>
</comment>
<protein>
    <recommendedName>
        <fullName evidence="10">Dihydrolipoamide acetyltransferase component of pyruvate dehydrogenase complex</fullName>
        <ecNumber evidence="10">2.3.1.-</ecNumber>
    </recommendedName>
</protein>
<comment type="similarity">
    <text evidence="2 10">Belongs to the 2-oxoacid dehydrogenase family.</text>
</comment>
<gene>
    <name evidence="13" type="ORF">HELGO_WM21065</name>
</gene>
<evidence type="ECO:0000256" key="2">
    <source>
        <dbReference type="ARBA" id="ARBA00007317"/>
    </source>
</evidence>
<comment type="subunit">
    <text evidence="3">Forms a 24-polypeptide structural core with octahedral symmetry.</text>
</comment>
<dbReference type="EC" id="2.3.1.-" evidence="10"/>
<dbReference type="GO" id="GO:0005737">
    <property type="term" value="C:cytoplasm"/>
    <property type="evidence" value="ECO:0007669"/>
    <property type="project" value="TreeGrafter"/>
</dbReference>
<evidence type="ECO:0000259" key="12">
    <source>
        <dbReference type="PROSITE" id="PS51826"/>
    </source>
</evidence>
<dbReference type="Pfam" id="PF00364">
    <property type="entry name" value="Biotin_lipoyl"/>
    <property type="match status" value="2"/>
</dbReference>
<accession>A0A6S6UHU8</accession>
<dbReference type="FunFam" id="2.40.50.100:FF:000009">
    <property type="entry name" value="Acetyltransferase component of pyruvate dehydrogenase complex"/>
    <property type="match status" value="2"/>
</dbReference>
<dbReference type="GO" id="GO:0006086">
    <property type="term" value="P:pyruvate decarboxylation to acetyl-CoA"/>
    <property type="evidence" value="ECO:0007669"/>
    <property type="project" value="TreeGrafter"/>
</dbReference>
<evidence type="ECO:0000256" key="7">
    <source>
        <dbReference type="ARBA" id="ARBA00023315"/>
    </source>
</evidence>
<evidence type="ECO:0000256" key="3">
    <source>
        <dbReference type="ARBA" id="ARBA00011484"/>
    </source>
</evidence>
<dbReference type="InterPro" id="IPR023213">
    <property type="entry name" value="CAT-like_dom_sf"/>
</dbReference>
<evidence type="ECO:0000259" key="11">
    <source>
        <dbReference type="PROSITE" id="PS50968"/>
    </source>
</evidence>
<keyword evidence="6 10" id="KW-0450">Lipoyl</keyword>
<proteinExistence type="inferred from homology"/>
<dbReference type="Gene3D" id="3.30.559.10">
    <property type="entry name" value="Chloramphenicol acetyltransferase-like domain"/>
    <property type="match status" value="1"/>
</dbReference>
<dbReference type="Pfam" id="PF00198">
    <property type="entry name" value="2-oxoacid_dh"/>
    <property type="match status" value="1"/>
</dbReference>
<dbReference type="SUPFAM" id="SSF47005">
    <property type="entry name" value="Peripheral subunit-binding domain of 2-oxo acid dehydrogenase complex"/>
    <property type="match status" value="1"/>
</dbReference>
<dbReference type="InterPro" id="IPR003016">
    <property type="entry name" value="2-oxoA_DH_lipoyl-BS"/>
</dbReference>
<comment type="function">
    <text evidence="8">The pyruvate dehydrogenase complex catalyzes the overall conversion of pyruvate to acetyl-CoA and CO(2). It contains multiple copies of three enzymatic components: pyruvate dehydrogenase (E1), dihydrolipoamide acetyltransferase (E2) and lipoamide dehydrogenase (E3).</text>
</comment>
<dbReference type="PROSITE" id="PS51826">
    <property type="entry name" value="PSBD"/>
    <property type="match status" value="1"/>
</dbReference>
<sequence>MSKEMLIPDIGDFSSVDVIEVLVNVGDTISIDDEVITLESDKASMDIPASAGGVIKEIKVAVGDKVSEGMVMLILEGSDESSVNVASDDATPTVARGAVSAAAPSAGGSGYGGGGLEEIHVPDIGDFDSVDVIEVLVQEGDTIAAEDSLITLESDKASMDIPAPKAGVIKQLKVAVGDKVSEGSLIMLLEVKGAAKPAASAATPAEGGAAKAPARVPAATSLEDAASFRRAHASPSVRRIARELGVDLVKVAGTGRHARITEQDVRNFSNAGGNPAASAAAVPAASAPATKAAAPAAGGEMGIPLIKQPDWSKFGEIETVPMSRIGKLSAKHLHKAWLNVPQVTHFDEADITELEAYRGSIKGKAKSMGFNFTPLVFMLKAVASGLKEYPKFNAAMDDAGENLIMRKFYNIGVAVDTPDGLVVPVIKDVDRKGMFELARELGEISVKARDGKLKAADMSGGCFSISSLGGIGGTNFTPIVNAPEVGILGITRSQERLKRIDGEIVDRLIQPLAVSYDHRVIDGAYAARFVGHLAFVLSDVRNLML</sequence>
<keyword evidence="5" id="KW-0677">Repeat</keyword>
<dbReference type="PROSITE" id="PS00189">
    <property type="entry name" value="LIPOYL"/>
    <property type="match status" value="2"/>
</dbReference>
<dbReference type="GO" id="GO:0004742">
    <property type="term" value="F:dihydrolipoyllysine-residue acetyltransferase activity"/>
    <property type="evidence" value="ECO:0007669"/>
    <property type="project" value="UniProtKB-EC"/>
</dbReference>
<dbReference type="FunFam" id="3.30.559.10:FF:000004">
    <property type="entry name" value="Acetyltransferase component of pyruvate dehydrogenase complex"/>
    <property type="match status" value="1"/>
</dbReference>
<keyword evidence="4 10" id="KW-0808">Transferase</keyword>
<reference evidence="13" key="1">
    <citation type="submission" date="2020-01" db="EMBL/GenBank/DDBJ databases">
        <authorList>
            <person name="Meier V. D."/>
            <person name="Meier V D."/>
        </authorList>
    </citation>
    <scope>NUCLEOTIDE SEQUENCE</scope>
    <source>
        <strain evidence="13">HLG_WM_MAG_09</strain>
    </source>
</reference>
<dbReference type="Pfam" id="PF02817">
    <property type="entry name" value="E3_binding"/>
    <property type="match status" value="1"/>
</dbReference>
<evidence type="ECO:0000313" key="13">
    <source>
        <dbReference type="EMBL" id="CAA6828907.1"/>
    </source>
</evidence>
<dbReference type="EMBL" id="CACVAT010000485">
    <property type="protein sequence ID" value="CAA6828907.1"/>
    <property type="molecule type" value="Genomic_DNA"/>
</dbReference>
<dbReference type="InterPro" id="IPR000089">
    <property type="entry name" value="Biotin_lipoyl"/>
</dbReference>
<feature type="domain" description="Lipoyl-binding" evidence="11">
    <location>
        <begin position="2"/>
        <end position="76"/>
    </location>
</feature>
<dbReference type="Gene3D" id="2.40.50.100">
    <property type="match status" value="2"/>
</dbReference>
<dbReference type="Gene3D" id="4.10.320.10">
    <property type="entry name" value="E3-binding domain"/>
    <property type="match status" value="1"/>
</dbReference>
<evidence type="ECO:0000256" key="9">
    <source>
        <dbReference type="ARBA" id="ARBA00048370"/>
    </source>
</evidence>
<feature type="domain" description="Lipoyl-binding" evidence="11">
    <location>
        <begin position="116"/>
        <end position="190"/>
    </location>
</feature>